<keyword evidence="3" id="KW-1185">Reference proteome</keyword>
<dbReference type="AlphaFoldDB" id="A0A7J6J3I4"/>
<dbReference type="RefSeq" id="XP_031892153.1">
    <property type="nucleotide sequence ID" value="XM_032025019.1"/>
</dbReference>
<evidence type="ECO:0008006" key="4">
    <source>
        <dbReference type="Google" id="ProtNLM"/>
    </source>
</evidence>
<feature type="region of interest" description="Disordered" evidence="1">
    <location>
        <begin position="74"/>
        <end position="128"/>
    </location>
</feature>
<reference evidence="2 3" key="1">
    <citation type="submission" date="2012-08" db="EMBL/GenBank/DDBJ databases">
        <authorList>
            <person name="Gan P.H.P."/>
            <person name="Ikeda K."/>
            <person name="Irieda H."/>
            <person name="Narusaka M."/>
            <person name="O'Connell R.J."/>
            <person name="Narusaka Y."/>
            <person name="Takano Y."/>
            <person name="Kubo Y."/>
            <person name="Shirasu K."/>
        </authorList>
    </citation>
    <scope>NUCLEOTIDE SEQUENCE [LARGE SCALE GENOMIC DNA]</scope>
    <source>
        <strain evidence="2 3">Nara gc5</strain>
    </source>
</reference>
<organism evidence="2 3">
    <name type="scientific">Colletotrichum fructicola (strain Nara gc5)</name>
    <name type="common">Anthracnose fungus</name>
    <name type="synonym">Colletotrichum gloeosporioides (strain Nara gc5)</name>
    <dbReference type="NCBI Taxonomy" id="1213859"/>
    <lineage>
        <taxon>Eukaryota</taxon>
        <taxon>Fungi</taxon>
        <taxon>Dikarya</taxon>
        <taxon>Ascomycota</taxon>
        <taxon>Pezizomycotina</taxon>
        <taxon>Sordariomycetes</taxon>
        <taxon>Hypocreomycetidae</taxon>
        <taxon>Glomerellales</taxon>
        <taxon>Glomerellaceae</taxon>
        <taxon>Colletotrichum</taxon>
        <taxon>Colletotrichum gloeosporioides species complex</taxon>
    </lineage>
</organism>
<reference evidence="2 3" key="2">
    <citation type="submission" date="2020-04" db="EMBL/GenBank/DDBJ databases">
        <title>Genome sequencing and assembly of multiple isolates from the Colletotrichum gloeosporioides species complex.</title>
        <authorList>
            <person name="Gan P."/>
            <person name="Shirasu K."/>
        </authorList>
    </citation>
    <scope>NUCLEOTIDE SEQUENCE [LARGE SCALE GENOMIC DNA]</scope>
    <source>
        <strain evidence="2 3">Nara gc5</strain>
    </source>
</reference>
<dbReference type="Gene3D" id="1.20.120.20">
    <property type="entry name" value="Apolipoprotein"/>
    <property type="match status" value="1"/>
</dbReference>
<dbReference type="GeneID" id="43609181"/>
<dbReference type="OrthoDB" id="4023585at2759"/>
<evidence type="ECO:0000313" key="2">
    <source>
        <dbReference type="EMBL" id="KAF4483807.1"/>
    </source>
</evidence>
<dbReference type="Proteomes" id="UP000011096">
    <property type="component" value="Unassembled WGS sequence"/>
</dbReference>
<dbReference type="InParanoid" id="A0A7J6J3I4"/>
<name>A0A7J6J3I4_COLFN</name>
<comment type="caution">
    <text evidence="2">The sequence shown here is derived from an EMBL/GenBank/DDBJ whole genome shotgun (WGS) entry which is preliminary data.</text>
</comment>
<evidence type="ECO:0000313" key="3">
    <source>
        <dbReference type="Proteomes" id="UP000011096"/>
    </source>
</evidence>
<gene>
    <name evidence="2" type="ORF">CGGC5_v008239</name>
</gene>
<proteinExistence type="predicted"/>
<evidence type="ECO:0000256" key="1">
    <source>
        <dbReference type="SAM" id="MobiDB-lite"/>
    </source>
</evidence>
<sequence>MSFLIETVGRRMATLPRVVPRAVAVAPRQFTTTTPVHKSATETVKDGLKTVDRKVSDKLVDGINLGSSVAEKVKEVTPNSQAEAAGKAQELKGEAAGKAQELKGEAKGKVNEAAGKAKGTADQVKKNL</sequence>
<protein>
    <recommendedName>
        <fullName evidence="4">Lea domain protein</fullName>
    </recommendedName>
</protein>
<accession>A0A7J6J3I4</accession>
<feature type="compositionally biased region" description="Basic and acidic residues" evidence="1">
    <location>
        <begin position="89"/>
        <end position="110"/>
    </location>
</feature>
<dbReference type="EMBL" id="ANPB02000004">
    <property type="protein sequence ID" value="KAF4483807.1"/>
    <property type="molecule type" value="Genomic_DNA"/>
</dbReference>